<feature type="domain" description="F-box" evidence="2">
    <location>
        <begin position="45"/>
        <end position="94"/>
    </location>
</feature>
<evidence type="ECO:0000256" key="1">
    <source>
        <dbReference type="SAM" id="MobiDB-lite"/>
    </source>
</evidence>
<feature type="region of interest" description="Disordered" evidence="1">
    <location>
        <begin position="1"/>
        <end position="42"/>
    </location>
</feature>
<dbReference type="SUPFAM" id="SSF81383">
    <property type="entry name" value="F-box domain"/>
    <property type="match status" value="1"/>
</dbReference>
<proteinExistence type="predicted"/>
<evidence type="ECO:0000259" key="2">
    <source>
        <dbReference type="PROSITE" id="PS50181"/>
    </source>
</evidence>
<dbReference type="AlphaFoldDB" id="A0AAD7DN87"/>
<evidence type="ECO:0000313" key="3">
    <source>
        <dbReference type="EMBL" id="KAJ7694212.1"/>
    </source>
</evidence>
<sequence length="664" mass="75055">MHRLLTLRADEPAAKRRKTATNSTKGKQAPATAKGKGKGRGGGILKRMLEMPMDVIYEIFSQSTPGKLVLLARVSKRFRAVLLAHHSSSVWIAARQNVSAPDPPSDMCEPAWANLLYTPKDACFECDKKTDYIDFALRRRLYLPCRKKHLLRIKPHKSTSGHGFDPKVFDLVPYTRTGGYFGGWSDGHTAKSYWRPDLEAMQTKVAQFQENIKMGRLNAREEYDEFVQTQSLEVETILSTVAALESWVNGNEQEQYTLTIAKKEERYNQIVDRLVAAGYSRDEVTKHHFLRDQKGVKDVRPLTDAAYQKIEPQLKELLDTARTQRVKASRRADIKIAYKAFLQSLVPIQKFFVPRDPFPSQQFMSRTPSTPKLPCIQQLLDVDPNITVSQEQFDALTSTSFFVDTSGWALERMKAIAEAASLSIALPPSVAWVTRNTPSAENDRRLDELGKIFDLATVVFVVDTWKSGSSIWHNWDHNWTDPWPSAAQCPDSKVLFIGRDAMNIDLGYGEKLVFSARGAEAVRAVLNLEHLDARSATASGLDARNSLFKCNHCYTPEKDVVYTWRGCAAHFINEPQHTQPSWSLVPAPEAASYISNGDPFPSRLVHRWMCNHCPDSDRTNSYSTVLEHLVQVHVIESSKDDKDLFYLPAFEECAPRILFMSRAA</sequence>
<gene>
    <name evidence="3" type="ORF">B0H17DRAFT_1058214</name>
</gene>
<name>A0AAD7DN87_MYCRO</name>
<comment type="caution">
    <text evidence="3">The sequence shown here is derived from an EMBL/GenBank/DDBJ whole genome shotgun (WGS) entry which is preliminary data.</text>
</comment>
<feature type="compositionally biased region" description="Low complexity" evidence="1">
    <location>
        <begin position="25"/>
        <end position="34"/>
    </location>
</feature>
<keyword evidence="4" id="KW-1185">Reference proteome</keyword>
<accession>A0AAD7DN87</accession>
<organism evidence="3 4">
    <name type="scientific">Mycena rosella</name>
    <name type="common">Pink bonnet</name>
    <name type="synonym">Agaricus rosellus</name>
    <dbReference type="NCBI Taxonomy" id="1033263"/>
    <lineage>
        <taxon>Eukaryota</taxon>
        <taxon>Fungi</taxon>
        <taxon>Dikarya</taxon>
        <taxon>Basidiomycota</taxon>
        <taxon>Agaricomycotina</taxon>
        <taxon>Agaricomycetes</taxon>
        <taxon>Agaricomycetidae</taxon>
        <taxon>Agaricales</taxon>
        <taxon>Marasmiineae</taxon>
        <taxon>Mycenaceae</taxon>
        <taxon>Mycena</taxon>
    </lineage>
</organism>
<protein>
    <recommendedName>
        <fullName evidence="2">F-box domain-containing protein</fullName>
    </recommendedName>
</protein>
<dbReference type="InterPro" id="IPR001810">
    <property type="entry name" value="F-box_dom"/>
</dbReference>
<dbReference type="InterPro" id="IPR036047">
    <property type="entry name" value="F-box-like_dom_sf"/>
</dbReference>
<evidence type="ECO:0000313" key="4">
    <source>
        <dbReference type="Proteomes" id="UP001221757"/>
    </source>
</evidence>
<dbReference type="EMBL" id="JARKIE010000043">
    <property type="protein sequence ID" value="KAJ7694212.1"/>
    <property type="molecule type" value="Genomic_DNA"/>
</dbReference>
<reference evidence="3" key="1">
    <citation type="submission" date="2023-03" db="EMBL/GenBank/DDBJ databases">
        <title>Massive genome expansion in bonnet fungi (Mycena s.s.) driven by repeated elements and novel gene families across ecological guilds.</title>
        <authorList>
            <consortium name="Lawrence Berkeley National Laboratory"/>
            <person name="Harder C.B."/>
            <person name="Miyauchi S."/>
            <person name="Viragh M."/>
            <person name="Kuo A."/>
            <person name="Thoen E."/>
            <person name="Andreopoulos B."/>
            <person name="Lu D."/>
            <person name="Skrede I."/>
            <person name="Drula E."/>
            <person name="Henrissat B."/>
            <person name="Morin E."/>
            <person name="Kohler A."/>
            <person name="Barry K."/>
            <person name="LaButti K."/>
            <person name="Morin E."/>
            <person name="Salamov A."/>
            <person name="Lipzen A."/>
            <person name="Mereny Z."/>
            <person name="Hegedus B."/>
            <person name="Baldrian P."/>
            <person name="Stursova M."/>
            <person name="Weitz H."/>
            <person name="Taylor A."/>
            <person name="Grigoriev I.V."/>
            <person name="Nagy L.G."/>
            <person name="Martin F."/>
            <person name="Kauserud H."/>
        </authorList>
    </citation>
    <scope>NUCLEOTIDE SEQUENCE</scope>
    <source>
        <strain evidence="3">CBHHK067</strain>
    </source>
</reference>
<dbReference type="PROSITE" id="PS50181">
    <property type="entry name" value="FBOX"/>
    <property type="match status" value="1"/>
</dbReference>
<dbReference type="Proteomes" id="UP001221757">
    <property type="component" value="Unassembled WGS sequence"/>
</dbReference>